<evidence type="ECO:0000313" key="2">
    <source>
        <dbReference type="EMBL" id="GJT82965.1"/>
    </source>
</evidence>
<evidence type="ECO:0000256" key="1">
    <source>
        <dbReference type="SAM" id="MobiDB-lite"/>
    </source>
</evidence>
<dbReference type="Proteomes" id="UP001151760">
    <property type="component" value="Unassembled WGS sequence"/>
</dbReference>
<name>A0ABQ5H6G0_9ASTR</name>
<sequence>MMITYLKNMGGYKHSQLKGKNYEEIHGLYERQQKRIQDFTPMDSKKEAQKSSKRLKRVAGSSSEQKSSKKPRMINEQEAADSDEEHRQCLKIVLDEDTAINYEALAVKTLIVDWESQLLAEIEAEDIHVYKLTRADGSYRHFKNFARMLEILDRQDLIDLHKIVMQRFQVNGLDGYDLILWGDLRIMFDSSEDDEVWLNQQEWKVLSWKLYETCGVHTLILDGTLVTLNMLVERSLGEDCRVSETSTLSAVSLELVLLVKIEENRLSY</sequence>
<comment type="caution">
    <text evidence="2">The sequence shown here is derived from an EMBL/GenBank/DDBJ whole genome shotgun (WGS) entry which is preliminary data.</text>
</comment>
<keyword evidence="3" id="KW-1185">Reference proteome</keyword>
<feature type="compositionally biased region" description="Basic and acidic residues" evidence="1">
    <location>
        <begin position="38"/>
        <end position="50"/>
    </location>
</feature>
<proteinExistence type="predicted"/>
<reference evidence="2" key="2">
    <citation type="submission" date="2022-01" db="EMBL/GenBank/DDBJ databases">
        <authorList>
            <person name="Yamashiro T."/>
            <person name="Shiraishi A."/>
            <person name="Satake H."/>
            <person name="Nakayama K."/>
        </authorList>
    </citation>
    <scope>NUCLEOTIDE SEQUENCE</scope>
</reference>
<organism evidence="2 3">
    <name type="scientific">Tanacetum coccineum</name>
    <dbReference type="NCBI Taxonomy" id="301880"/>
    <lineage>
        <taxon>Eukaryota</taxon>
        <taxon>Viridiplantae</taxon>
        <taxon>Streptophyta</taxon>
        <taxon>Embryophyta</taxon>
        <taxon>Tracheophyta</taxon>
        <taxon>Spermatophyta</taxon>
        <taxon>Magnoliopsida</taxon>
        <taxon>eudicotyledons</taxon>
        <taxon>Gunneridae</taxon>
        <taxon>Pentapetalae</taxon>
        <taxon>asterids</taxon>
        <taxon>campanulids</taxon>
        <taxon>Asterales</taxon>
        <taxon>Asteraceae</taxon>
        <taxon>Asteroideae</taxon>
        <taxon>Anthemideae</taxon>
        <taxon>Anthemidinae</taxon>
        <taxon>Tanacetum</taxon>
    </lineage>
</organism>
<reference evidence="2" key="1">
    <citation type="journal article" date="2022" name="Int. J. Mol. Sci.">
        <title>Draft Genome of Tanacetum Coccineum: Genomic Comparison of Closely Related Tanacetum-Family Plants.</title>
        <authorList>
            <person name="Yamashiro T."/>
            <person name="Shiraishi A."/>
            <person name="Nakayama K."/>
            <person name="Satake H."/>
        </authorList>
    </citation>
    <scope>NUCLEOTIDE SEQUENCE</scope>
</reference>
<dbReference type="EMBL" id="BQNB010019217">
    <property type="protein sequence ID" value="GJT82965.1"/>
    <property type="molecule type" value="Genomic_DNA"/>
</dbReference>
<accession>A0ABQ5H6G0</accession>
<feature type="region of interest" description="Disordered" evidence="1">
    <location>
        <begin position="38"/>
        <end position="82"/>
    </location>
</feature>
<evidence type="ECO:0000313" key="3">
    <source>
        <dbReference type="Proteomes" id="UP001151760"/>
    </source>
</evidence>
<protein>
    <submittedName>
        <fullName evidence="2">Uncharacterized protein</fullName>
    </submittedName>
</protein>
<gene>
    <name evidence="2" type="ORF">Tco_1057307</name>
</gene>